<dbReference type="InterPro" id="IPR001663">
    <property type="entry name" value="Rng_hydr_dOase-A"/>
</dbReference>
<comment type="cofactor">
    <cofactor evidence="1">
        <name>Fe cation</name>
        <dbReference type="ChEBI" id="CHEBI:24875"/>
    </cofactor>
</comment>
<gene>
    <name evidence="9" type="ORF">ANOM_003259</name>
</gene>
<evidence type="ECO:0000256" key="1">
    <source>
        <dbReference type="ARBA" id="ARBA00001962"/>
    </source>
</evidence>
<dbReference type="PANTHER" id="PTHR43756:SF5">
    <property type="entry name" value="CHOLINE MONOOXYGENASE, CHLOROPLASTIC"/>
    <property type="match status" value="1"/>
</dbReference>
<comment type="caution">
    <text evidence="9">The sequence shown here is derived from an EMBL/GenBank/DDBJ whole genome shotgun (WGS) entry which is preliminary data.</text>
</comment>
<evidence type="ECO:0000259" key="8">
    <source>
        <dbReference type="Pfam" id="PF00848"/>
    </source>
</evidence>
<dbReference type="SUPFAM" id="SSF55961">
    <property type="entry name" value="Bet v1-like"/>
    <property type="match status" value="1"/>
</dbReference>
<dbReference type="GeneID" id="26805063"/>
<dbReference type="GO" id="GO:0051537">
    <property type="term" value="F:2 iron, 2 sulfur cluster binding"/>
    <property type="evidence" value="ECO:0007669"/>
    <property type="project" value="InterPro"/>
</dbReference>
<comment type="similarity">
    <text evidence="4">Belongs to the choline monooxygenase family.</text>
</comment>
<evidence type="ECO:0000313" key="9">
    <source>
        <dbReference type="EMBL" id="KNG88500.1"/>
    </source>
</evidence>
<proteinExistence type="inferred from homology"/>
<dbReference type="AlphaFoldDB" id="A0A0L1J9Y4"/>
<dbReference type="PANTHER" id="PTHR43756">
    <property type="entry name" value="CHOLINE MONOOXYGENASE, CHLOROPLASTIC"/>
    <property type="match status" value="1"/>
</dbReference>
<evidence type="ECO:0000256" key="3">
    <source>
        <dbReference type="ARBA" id="ARBA00004866"/>
    </source>
</evidence>
<evidence type="ECO:0000256" key="2">
    <source>
        <dbReference type="ARBA" id="ARBA00002149"/>
    </source>
</evidence>
<reference evidence="9 10" key="1">
    <citation type="submission" date="2014-06" db="EMBL/GenBank/DDBJ databases">
        <title>The Genome of the Aflatoxigenic Filamentous Fungus Aspergillus nomius.</title>
        <authorList>
            <person name="Moore M.G."/>
            <person name="Shannon B.M."/>
            <person name="Brian M.M."/>
        </authorList>
    </citation>
    <scope>NUCLEOTIDE SEQUENCE [LARGE SCALE GENOMIC DNA]</scope>
    <source>
        <strain evidence="9 10">NRRL 13137</strain>
    </source>
</reference>
<dbReference type="Pfam" id="PF00848">
    <property type="entry name" value="Ring_hydroxyl_A"/>
    <property type="match status" value="2"/>
</dbReference>
<dbReference type="InterPro" id="IPR015879">
    <property type="entry name" value="Ring_hydroxy_dOase_asu_C_dom"/>
</dbReference>
<dbReference type="GO" id="GO:0019133">
    <property type="term" value="F:choline monooxygenase activity"/>
    <property type="evidence" value="ECO:0007669"/>
    <property type="project" value="UniProtKB-EC"/>
</dbReference>
<dbReference type="Proteomes" id="UP000037505">
    <property type="component" value="Unassembled WGS sequence"/>
</dbReference>
<protein>
    <recommendedName>
        <fullName evidence="6">Choline monooxygenase, chloroplastic</fullName>
        <ecNumber evidence="5">1.14.15.7</ecNumber>
    </recommendedName>
</protein>
<sequence>LHVNPSPSYSNLGSTSLIIYTMASVLKNFLGVKATTNDSICPVSPEKSAVRALPAVWYTSLELYELERRAIFSKRWLLTTHILRLPSTGSWSRYNSAGYPFILIRGHGRHIQAFHDIWSHDFTDELAQTLISERLEDTKFRTFHVHLDANGFVWVNMDAGKQPEIPWEKDFKGIDLQPRFKDFNFEDYIFDHVWGMDGPYNWKILADNYNECYHCPTAHPDAQAIADLEAYSVDTVDGSIVHVANTKPDQIERGLKIASTYYFPNASMTVTPHFFFMQRFVPTSPTTCEMRYEVYRNKNSSEEDFQLINEMYKRIMSEDKYLCTEAQKNIGRGVFVNGLLHPRMEKGPLYFQSVVRDLLYEHFDREKDAGKQIWPAGLEVPVAVEPK</sequence>
<dbReference type="OrthoDB" id="426882at2759"/>
<dbReference type="UniPathway" id="UPA00529">
    <property type="reaction ID" value="UER00430"/>
</dbReference>
<feature type="domain" description="Aromatic-ring-hydroxylating dioxygenase alpha subunit C-terminal" evidence="8">
    <location>
        <begin position="185"/>
        <end position="229"/>
    </location>
</feature>
<feature type="non-terminal residue" evidence="9">
    <location>
        <position position="1"/>
    </location>
</feature>
<comment type="pathway">
    <text evidence="3">Amine and polyamine biosynthesis; betaine biosynthesis via choline pathway; betaine aldehyde from choline (monooxygenase route): step 1/1.</text>
</comment>
<evidence type="ECO:0000256" key="5">
    <source>
        <dbReference type="ARBA" id="ARBA00012763"/>
    </source>
</evidence>
<accession>A0A0L1J9Y4</accession>
<evidence type="ECO:0000313" key="10">
    <source>
        <dbReference type="Proteomes" id="UP000037505"/>
    </source>
</evidence>
<dbReference type="GO" id="GO:0019285">
    <property type="term" value="P:glycine betaine biosynthetic process from choline"/>
    <property type="evidence" value="ECO:0007669"/>
    <property type="project" value="UniProtKB-UniPathway"/>
</dbReference>
<dbReference type="CDD" id="cd00680">
    <property type="entry name" value="RHO_alpha_C"/>
    <property type="match status" value="1"/>
</dbReference>
<dbReference type="EMBL" id="JNOM01000051">
    <property type="protein sequence ID" value="KNG88500.1"/>
    <property type="molecule type" value="Genomic_DNA"/>
</dbReference>
<evidence type="ECO:0000256" key="6">
    <source>
        <dbReference type="ARBA" id="ARBA00014931"/>
    </source>
</evidence>
<comment type="function">
    <text evidence="2">Catalyzes the first step of the osmoprotectant glycine betaine synthesis.</text>
</comment>
<dbReference type="STRING" id="1509407.A0A0L1J9Y4"/>
<name>A0A0L1J9Y4_ASPN3</name>
<dbReference type="RefSeq" id="XP_015409423.1">
    <property type="nucleotide sequence ID" value="XM_015548516.1"/>
</dbReference>
<organism evidence="9 10">
    <name type="scientific">Aspergillus nomiae NRRL (strain ATCC 15546 / NRRL 13137 / CBS 260.88 / M93)</name>
    <dbReference type="NCBI Taxonomy" id="1509407"/>
    <lineage>
        <taxon>Eukaryota</taxon>
        <taxon>Fungi</taxon>
        <taxon>Dikarya</taxon>
        <taxon>Ascomycota</taxon>
        <taxon>Pezizomycotina</taxon>
        <taxon>Eurotiomycetes</taxon>
        <taxon>Eurotiomycetidae</taxon>
        <taxon>Eurotiales</taxon>
        <taxon>Aspergillaceae</taxon>
        <taxon>Aspergillus</taxon>
        <taxon>Aspergillus subgen. Circumdati</taxon>
    </lineage>
</organism>
<keyword evidence="10" id="KW-1185">Reference proteome</keyword>
<evidence type="ECO:0000256" key="4">
    <source>
        <dbReference type="ARBA" id="ARBA00010848"/>
    </source>
</evidence>
<dbReference type="EC" id="1.14.15.7" evidence="5"/>
<evidence type="ECO:0000256" key="7">
    <source>
        <dbReference type="ARBA" id="ARBA00049097"/>
    </source>
</evidence>
<dbReference type="Gene3D" id="3.90.380.10">
    <property type="entry name" value="Naphthalene 1,2-dioxygenase Alpha Subunit, Chain A, domain 1"/>
    <property type="match status" value="2"/>
</dbReference>
<feature type="domain" description="Aromatic-ring-hydroxylating dioxygenase alpha subunit C-terminal" evidence="8">
    <location>
        <begin position="260"/>
        <end position="359"/>
    </location>
</feature>
<dbReference type="InterPro" id="IPR036922">
    <property type="entry name" value="Rieske_2Fe-2S_sf"/>
</dbReference>
<dbReference type="GO" id="GO:0005506">
    <property type="term" value="F:iron ion binding"/>
    <property type="evidence" value="ECO:0007669"/>
    <property type="project" value="InterPro"/>
</dbReference>
<comment type="catalytic activity">
    <reaction evidence="7">
        <text>choline + 2 reduced [2Fe-2S]-[ferredoxin] + O2 + 2 H(+) = betaine aldehyde hydrate + 2 oxidized [2Fe-2S]-[ferredoxin] + H2O</text>
        <dbReference type="Rhea" id="RHEA:17769"/>
        <dbReference type="Rhea" id="RHEA-COMP:10000"/>
        <dbReference type="Rhea" id="RHEA-COMP:10001"/>
        <dbReference type="ChEBI" id="CHEBI:15354"/>
        <dbReference type="ChEBI" id="CHEBI:15377"/>
        <dbReference type="ChEBI" id="CHEBI:15378"/>
        <dbReference type="ChEBI" id="CHEBI:15379"/>
        <dbReference type="ChEBI" id="CHEBI:15870"/>
        <dbReference type="ChEBI" id="CHEBI:33737"/>
        <dbReference type="ChEBI" id="CHEBI:33738"/>
        <dbReference type="EC" id="1.14.15.7"/>
    </reaction>
</comment>
<dbReference type="SUPFAM" id="SSF50022">
    <property type="entry name" value="ISP domain"/>
    <property type="match status" value="1"/>
</dbReference>